<feature type="transmembrane region" description="Helical" evidence="6">
    <location>
        <begin position="33"/>
        <end position="51"/>
    </location>
</feature>
<dbReference type="PANTHER" id="PTHR40035">
    <property type="entry name" value="ATP SYNTHASE PROTEIN I"/>
    <property type="match status" value="1"/>
</dbReference>
<accession>A0A841T5F3</accession>
<feature type="transmembrane region" description="Helical" evidence="6">
    <location>
        <begin position="97"/>
        <end position="119"/>
    </location>
</feature>
<organism evidence="7 8">
    <name type="scientific">Cohnella thailandensis</name>
    <dbReference type="NCBI Taxonomy" id="557557"/>
    <lineage>
        <taxon>Bacteria</taxon>
        <taxon>Bacillati</taxon>
        <taxon>Bacillota</taxon>
        <taxon>Bacilli</taxon>
        <taxon>Bacillales</taxon>
        <taxon>Paenibacillaceae</taxon>
        <taxon>Cohnella</taxon>
    </lineage>
</organism>
<name>A0A841T5F3_9BACL</name>
<dbReference type="RefSeq" id="WP_185123292.1">
    <property type="nucleotide sequence ID" value="NZ_JACJVQ010000028.1"/>
</dbReference>
<gene>
    <name evidence="7" type="ORF">H7B67_28485</name>
</gene>
<keyword evidence="5 6" id="KW-0472">Membrane</keyword>
<keyword evidence="3 6" id="KW-0812">Transmembrane</keyword>
<comment type="subcellular location">
    <subcellularLocation>
        <location evidence="1">Cell membrane</location>
        <topology evidence="1">Multi-pass membrane protein</topology>
    </subcellularLocation>
</comment>
<reference evidence="7 8" key="1">
    <citation type="submission" date="2020-08" db="EMBL/GenBank/DDBJ databases">
        <title>Cohnella phylogeny.</title>
        <authorList>
            <person name="Dunlap C."/>
        </authorList>
    </citation>
    <scope>NUCLEOTIDE SEQUENCE [LARGE SCALE GENOMIC DNA]</scope>
    <source>
        <strain evidence="7 8">DSM 25241</strain>
    </source>
</reference>
<feature type="transmembrane region" description="Helical" evidence="6">
    <location>
        <begin position="72"/>
        <end position="91"/>
    </location>
</feature>
<evidence type="ECO:0000256" key="6">
    <source>
        <dbReference type="SAM" id="Phobius"/>
    </source>
</evidence>
<keyword evidence="4 6" id="KW-1133">Transmembrane helix</keyword>
<comment type="caution">
    <text evidence="7">The sequence shown here is derived from an EMBL/GenBank/DDBJ whole genome shotgun (WGS) entry which is preliminary data.</text>
</comment>
<sequence>MMNELLRKSIRIATFFLSACFLVWAFLPDWRIYAAGVILGVVASVINGMMLRRRVDMIGTVFTNNPNAPRKASLGLASRLATVLLVAMVAYKYPETFHLPSVLLSCFFMPIVTLVLAYAGNRKNDT</sequence>
<keyword evidence="2" id="KW-1003">Cell membrane</keyword>
<evidence type="ECO:0000256" key="5">
    <source>
        <dbReference type="ARBA" id="ARBA00023136"/>
    </source>
</evidence>
<dbReference type="Pfam" id="PF03899">
    <property type="entry name" value="ATP-synt_I"/>
    <property type="match status" value="1"/>
</dbReference>
<dbReference type="GO" id="GO:0005886">
    <property type="term" value="C:plasma membrane"/>
    <property type="evidence" value="ECO:0007669"/>
    <property type="project" value="UniProtKB-SubCell"/>
</dbReference>
<keyword evidence="8" id="KW-1185">Reference proteome</keyword>
<evidence type="ECO:0000256" key="2">
    <source>
        <dbReference type="ARBA" id="ARBA00022475"/>
    </source>
</evidence>
<protein>
    <submittedName>
        <fullName evidence="7">ATP synthase subunit I</fullName>
    </submittedName>
</protein>
<evidence type="ECO:0000256" key="1">
    <source>
        <dbReference type="ARBA" id="ARBA00004651"/>
    </source>
</evidence>
<feature type="transmembrane region" description="Helical" evidence="6">
    <location>
        <begin position="9"/>
        <end position="27"/>
    </location>
</feature>
<evidence type="ECO:0000313" key="7">
    <source>
        <dbReference type="EMBL" id="MBB6638086.1"/>
    </source>
</evidence>
<dbReference type="InterPro" id="IPR005598">
    <property type="entry name" value="ATP_synth_I"/>
</dbReference>
<dbReference type="PANTHER" id="PTHR40035:SF1">
    <property type="entry name" value="ATP SYNTHASE PROTEIN I"/>
    <property type="match status" value="1"/>
</dbReference>
<dbReference type="AlphaFoldDB" id="A0A841T5F3"/>
<dbReference type="Proteomes" id="UP000535838">
    <property type="component" value="Unassembled WGS sequence"/>
</dbReference>
<evidence type="ECO:0000313" key="8">
    <source>
        <dbReference type="Proteomes" id="UP000535838"/>
    </source>
</evidence>
<proteinExistence type="predicted"/>
<dbReference type="InterPro" id="IPR039072">
    <property type="entry name" value="ATP_synth_I_Bacilli"/>
</dbReference>
<dbReference type="EMBL" id="JACJVQ010000028">
    <property type="protein sequence ID" value="MBB6638086.1"/>
    <property type="molecule type" value="Genomic_DNA"/>
</dbReference>
<evidence type="ECO:0000256" key="3">
    <source>
        <dbReference type="ARBA" id="ARBA00022692"/>
    </source>
</evidence>
<evidence type="ECO:0000256" key="4">
    <source>
        <dbReference type="ARBA" id="ARBA00022989"/>
    </source>
</evidence>